<dbReference type="EMBL" id="LCTW02000332">
    <property type="protein sequence ID" value="KXX74654.1"/>
    <property type="molecule type" value="Genomic_DNA"/>
</dbReference>
<dbReference type="VEuPathDB" id="FungiDB:MMYC01_208142"/>
<dbReference type="AlphaFoldDB" id="A0A175VV75"/>
<proteinExistence type="predicted"/>
<dbReference type="STRING" id="100816.A0A175VV75"/>
<evidence type="ECO:0000313" key="1">
    <source>
        <dbReference type="EMBL" id="KXX74654.1"/>
    </source>
</evidence>
<dbReference type="Proteomes" id="UP000078237">
    <property type="component" value="Unassembled WGS sequence"/>
</dbReference>
<comment type="caution">
    <text evidence="1">The sequence shown here is derived from an EMBL/GenBank/DDBJ whole genome shotgun (WGS) entry which is preliminary data.</text>
</comment>
<keyword evidence="2" id="KW-1185">Reference proteome</keyword>
<sequence>MALMARLVEAPQTPYWLSPFGSAGKWLGWWRLLRRIVGFTGTDEAAVLAKLVTALKAESEAALQARIDVVSVTAPWIAAWEADIPVDSAFNDALVSAGLKPWTWEASGPIYLSEPSGVFAANGRRLCKERWCGLDEGDQSDLWPRIAFFISLTNHSVYTTFQAARCYYYRAWESYLASIDTKYGLDRLDEDMAERFWNALRDHLLSSVVEFTKRNPGYKHSDFMVLTAGEAAHRPEFLEVVRSVAKSIPKLRTDHGAAKPPKVELVISDDPTFSAARGAAFWLRTRMDWSYCDEFDDIIVSQYDAVRDGHIEL</sequence>
<gene>
    <name evidence="1" type="ORF">MMYC01_208142</name>
</gene>
<dbReference type="OrthoDB" id="3643156at2759"/>
<protein>
    <submittedName>
        <fullName evidence="1">Uncharacterized protein</fullName>
    </submittedName>
</protein>
<reference evidence="1 2" key="1">
    <citation type="journal article" date="2016" name="Genome Announc.">
        <title>Genome Sequence of Madurella mycetomatis mm55, Isolated from a Human Mycetoma Case in Sudan.</title>
        <authorList>
            <person name="Smit S."/>
            <person name="Derks M.F."/>
            <person name="Bervoets S."/>
            <person name="Fahal A."/>
            <person name="van Leeuwen W."/>
            <person name="van Belkum A."/>
            <person name="van de Sande W.W."/>
        </authorList>
    </citation>
    <scope>NUCLEOTIDE SEQUENCE [LARGE SCALE GENOMIC DNA]</scope>
    <source>
        <strain evidence="2">mm55</strain>
    </source>
</reference>
<evidence type="ECO:0000313" key="2">
    <source>
        <dbReference type="Proteomes" id="UP000078237"/>
    </source>
</evidence>
<organism evidence="1 2">
    <name type="scientific">Madurella mycetomatis</name>
    <dbReference type="NCBI Taxonomy" id="100816"/>
    <lineage>
        <taxon>Eukaryota</taxon>
        <taxon>Fungi</taxon>
        <taxon>Dikarya</taxon>
        <taxon>Ascomycota</taxon>
        <taxon>Pezizomycotina</taxon>
        <taxon>Sordariomycetes</taxon>
        <taxon>Sordariomycetidae</taxon>
        <taxon>Sordariales</taxon>
        <taxon>Sordariales incertae sedis</taxon>
        <taxon>Madurella</taxon>
    </lineage>
</organism>
<name>A0A175VV75_9PEZI</name>
<accession>A0A175VV75</accession>